<dbReference type="Gene3D" id="2.170.130.10">
    <property type="entry name" value="TonB-dependent receptor, plug domain"/>
    <property type="match status" value="1"/>
</dbReference>
<comment type="subcellular location">
    <subcellularLocation>
        <location evidence="1">Cell outer membrane</location>
    </subcellularLocation>
</comment>
<organism evidence="5 6">
    <name type="scientific">Candidatus Opimibacter skivensis</name>
    <dbReference type="NCBI Taxonomy" id="2982028"/>
    <lineage>
        <taxon>Bacteria</taxon>
        <taxon>Pseudomonadati</taxon>
        <taxon>Bacteroidota</taxon>
        <taxon>Saprospiria</taxon>
        <taxon>Saprospirales</taxon>
        <taxon>Saprospiraceae</taxon>
        <taxon>Candidatus Opimibacter</taxon>
    </lineage>
</organism>
<dbReference type="Gene3D" id="2.40.170.20">
    <property type="entry name" value="TonB-dependent receptor, beta-barrel domain"/>
    <property type="match status" value="1"/>
</dbReference>
<accession>A0A9D7STZ4</accession>
<evidence type="ECO:0000256" key="3">
    <source>
        <dbReference type="ARBA" id="ARBA00023237"/>
    </source>
</evidence>
<feature type="signal peptide" evidence="4">
    <location>
        <begin position="1"/>
        <end position="22"/>
    </location>
</feature>
<comment type="caution">
    <text evidence="5">The sequence shown here is derived from an EMBL/GenBank/DDBJ whole genome shotgun (WGS) entry which is preliminary data.</text>
</comment>
<proteinExistence type="predicted"/>
<evidence type="ECO:0000256" key="1">
    <source>
        <dbReference type="ARBA" id="ARBA00004442"/>
    </source>
</evidence>
<keyword evidence="5" id="KW-0675">Receptor</keyword>
<protein>
    <submittedName>
        <fullName evidence="5">TonB-dependent receptor</fullName>
    </submittedName>
</protein>
<dbReference type="SUPFAM" id="SSF49464">
    <property type="entry name" value="Carboxypeptidase regulatory domain-like"/>
    <property type="match status" value="1"/>
</dbReference>
<dbReference type="Gene3D" id="2.60.40.1120">
    <property type="entry name" value="Carboxypeptidase-like, regulatory domain"/>
    <property type="match status" value="1"/>
</dbReference>
<dbReference type="GO" id="GO:0009279">
    <property type="term" value="C:cell outer membrane"/>
    <property type="evidence" value="ECO:0007669"/>
    <property type="project" value="UniProtKB-SubCell"/>
</dbReference>
<dbReference type="EMBL" id="JADKGY010000008">
    <property type="protein sequence ID" value="MBK9983088.1"/>
    <property type="molecule type" value="Genomic_DNA"/>
</dbReference>
<keyword evidence="3" id="KW-0998">Cell outer membrane</keyword>
<evidence type="ECO:0000256" key="4">
    <source>
        <dbReference type="SAM" id="SignalP"/>
    </source>
</evidence>
<dbReference type="InterPro" id="IPR036942">
    <property type="entry name" value="Beta-barrel_TonB_sf"/>
</dbReference>
<sequence>MKYIFYLAILFFVILLRSNLQAQNYTQTVYGKVIDKANFTALPQASIEILNTTPQLGTTSLPDGSFIIPFVPVGIYSIRVTSIGFATRQVDNIVVSSGKQSYIEIALEEVSTQLNEVVVKSETDKKLPVNSMSIIGARMFSVEETQKFAASIDDPSRMVTSLPGITTTSDGNDISIRGNSANGVLWRLEGIEIPNPNHFANIASSGGAISILNSQLLANSDFLNSAFSAEYGDALSGVFDLRLRKGNYQKREYTAQLGFLGMDASAEGPLHKNYNGSYLINYRYSTLALIQSLGIPLADGIIKFQDLAYNIYLPTKRLGSFTLFGLGGKSSKSEEETLLDFLGSNTVFKLTSVEKSNTAVTGLTHSKIINAKLNIRSVIAISGYQIGNTQKRQDGQEDPRQIENNQYRQSNAALSSTLNIQTGRRHWIKTGISPTLMQYSVLQTRRDSANALTTILDHKGSSALINSFVQWFYNSSYKFSANIGFHIAYFTLNKSKSLEPRAAIRIGLTPNNFMSIGYGLHSQIQPLGTYFYQERGQDNQIQYPNHNLSFTRAHHFVLSEEYDISNFNKIKLEVYYQALFNVPISPDTADKTSILNVVDEYLNQELVSNGLGKNYGIELSEERFLHNNLYYIFSASVYQSKYKAADHIWRNTRFNGNYTFAFTAGKEFTLSGKNNKSTGSVNFRTLYLGGFRTTPIDVEKSETYHFTAEETYRAFEKQLPPYVRVDLKLSYRHNFKNSTLTTSLDIQNVLNKENASGEFYDTFEKKINYTTSNGLIPVLNIKVEF</sequence>
<dbReference type="AlphaFoldDB" id="A0A9D7STZ4"/>
<dbReference type="Proteomes" id="UP000808337">
    <property type="component" value="Unassembled WGS sequence"/>
</dbReference>
<evidence type="ECO:0000313" key="6">
    <source>
        <dbReference type="Proteomes" id="UP000808337"/>
    </source>
</evidence>
<feature type="chain" id="PRO_5039623395" evidence="4">
    <location>
        <begin position="23"/>
        <end position="785"/>
    </location>
</feature>
<keyword evidence="2" id="KW-0472">Membrane</keyword>
<keyword evidence="4" id="KW-0732">Signal</keyword>
<dbReference type="InterPro" id="IPR008969">
    <property type="entry name" value="CarboxyPept-like_regulatory"/>
</dbReference>
<gene>
    <name evidence="5" type="ORF">IPP15_11815</name>
</gene>
<dbReference type="Pfam" id="PF13620">
    <property type="entry name" value="CarboxypepD_reg"/>
    <property type="match status" value="1"/>
</dbReference>
<dbReference type="SUPFAM" id="SSF56935">
    <property type="entry name" value="Porins"/>
    <property type="match status" value="1"/>
</dbReference>
<name>A0A9D7STZ4_9BACT</name>
<evidence type="ECO:0000256" key="2">
    <source>
        <dbReference type="ARBA" id="ARBA00023136"/>
    </source>
</evidence>
<reference evidence="5 6" key="1">
    <citation type="submission" date="2020-10" db="EMBL/GenBank/DDBJ databases">
        <title>Connecting structure to function with the recovery of over 1000 high-quality activated sludge metagenome-assembled genomes encoding full-length rRNA genes using long-read sequencing.</title>
        <authorList>
            <person name="Singleton C.M."/>
            <person name="Petriglieri F."/>
            <person name="Kristensen J.M."/>
            <person name="Kirkegaard R.H."/>
            <person name="Michaelsen T.Y."/>
            <person name="Andersen M.H."/>
            <person name="Karst S.M."/>
            <person name="Dueholm M.S."/>
            <person name="Nielsen P.H."/>
            <person name="Albertsen M."/>
        </authorList>
    </citation>
    <scope>NUCLEOTIDE SEQUENCE [LARGE SCALE GENOMIC DNA]</scope>
    <source>
        <strain evidence="5">Ribe_18-Q3-R11-54_MAXAC.273</strain>
    </source>
</reference>
<evidence type="ECO:0000313" key="5">
    <source>
        <dbReference type="EMBL" id="MBK9983088.1"/>
    </source>
</evidence>
<dbReference type="InterPro" id="IPR037066">
    <property type="entry name" value="Plug_dom_sf"/>
</dbReference>